<gene>
    <name evidence="2" type="ORF">QEO92_13610</name>
</gene>
<accession>A0ABY8M8Z9</accession>
<keyword evidence="3" id="KW-1185">Reference proteome</keyword>
<dbReference type="Proteomes" id="UP001227095">
    <property type="component" value="Chromosome"/>
</dbReference>
<evidence type="ECO:0000313" key="3">
    <source>
        <dbReference type="Proteomes" id="UP001227095"/>
    </source>
</evidence>
<organism evidence="2 3">
    <name type="scientific">Neorhizobium petrolearium</name>
    <dbReference type="NCBI Taxonomy" id="515361"/>
    <lineage>
        <taxon>Bacteria</taxon>
        <taxon>Pseudomonadati</taxon>
        <taxon>Pseudomonadota</taxon>
        <taxon>Alphaproteobacteria</taxon>
        <taxon>Hyphomicrobiales</taxon>
        <taxon>Rhizobiaceae</taxon>
        <taxon>Rhizobium/Agrobacterium group</taxon>
        <taxon>Neorhizobium</taxon>
    </lineage>
</organism>
<dbReference type="RefSeq" id="WP_227703415.1">
    <property type="nucleotide sequence ID" value="NZ_CP123000.1"/>
</dbReference>
<sequence length="88" mass="9184">MNNLRPAISTGPYTPCGLRADSLWAHPDGPDGISYQSRHDSGEICVALFERDDMRFAVDAATPFSAPSVAIAGMLDSHGKSPSPGAGP</sequence>
<reference evidence="2 3" key="1">
    <citation type="submission" date="2023-04" db="EMBL/GenBank/DDBJ databases">
        <title>Neorhizobium petrolearium OS53, complete genome.</title>
        <authorList>
            <person name="Yu T."/>
        </authorList>
    </citation>
    <scope>NUCLEOTIDE SEQUENCE [LARGE SCALE GENOMIC DNA]</scope>
    <source>
        <strain evidence="2 3">OS53</strain>
    </source>
</reference>
<name>A0ABY8M8Z9_9HYPH</name>
<evidence type="ECO:0000313" key="2">
    <source>
        <dbReference type="EMBL" id="WGI70998.1"/>
    </source>
</evidence>
<protein>
    <submittedName>
        <fullName evidence="2">RES family NAD+ phosphorylase</fullName>
    </submittedName>
</protein>
<dbReference type="EMBL" id="CP123000">
    <property type="protein sequence ID" value="WGI70998.1"/>
    <property type="molecule type" value="Genomic_DNA"/>
</dbReference>
<proteinExistence type="predicted"/>
<dbReference type="Pfam" id="PF08808">
    <property type="entry name" value="RES"/>
    <property type="match status" value="1"/>
</dbReference>
<feature type="domain" description="RES" evidence="1">
    <location>
        <begin position="12"/>
        <end position="58"/>
    </location>
</feature>
<dbReference type="InterPro" id="IPR014914">
    <property type="entry name" value="RES_dom"/>
</dbReference>
<evidence type="ECO:0000259" key="1">
    <source>
        <dbReference type="Pfam" id="PF08808"/>
    </source>
</evidence>